<feature type="chain" id="PRO_5003316862" description="Helix-hairpin-helix motif protein" evidence="1">
    <location>
        <begin position="38"/>
        <end position="670"/>
    </location>
</feature>
<reference evidence="3" key="1">
    <citation type="submission" date="2011-04" db="EMBL/GenBank/DDBJ databases">
        <title>The complete genome of Porphyromonas asaccharolytica DSM 20707.</title>
        <authorList>
            <person name="Lucas S."/>
            <person name="Han J."/>
            <person name="Lapidus A."/>
            <person name="Bruce D."/>
            <person name="Goodwin L."/>
            <person name="Pitluck S."/>
            <person name="Peters L."/>
            <person name="Kyrpides N."/>
            <person name="Mavromatis K."/>
            <person name="Ivanova N."/>
            <person name="Ovchinnikova G."/>
            <person name="Pagani I."/>
            <person name="Lu M."/>
            <person name="Detter J.C."/>
            <person name="Tapia R."/>
            <person name="Han C."/>
            <person name="Land M."/>
            <person name="Hauser L."/>
            <person name="Markowitz V."/>
            <person name="Cheng J.-F."/>
            <person name="Hugenholtz P."/>
            <person name="Woyke T."/>
            <person name="Wu D."/>
            <person name="Gronow S."/>
            <person name="Wellnitz S."/>
            <person name="Brambilla E."/>
            <person name="Klenk H.-P."/>
            <person name="Eisen J.A."/>
        </authorList>
    </citation>
    <scope>NUCLEOTIDE SEQUENCE [LARGE SCALE GENOMIC DNA]</scope>
    <source>
        <strain evidence="3">ATCC 25260 / DSM 20707 / VPI 4198</strain>
    </source>
</reference>
<dbReference type="InterPro" id="IPR025737">
    <property type="entry name" value="FApF"/>
</dbReference>
<organism evidence="2 3">
    <name type="scientific">Porphyromonas asaccharolytica (strain ATCC 25260 / DSM 20707 / BCRC 10618 / CCUG 7834 / JCM 6326 / LMG 13178 / VPI 4198 / B440)</name>
    <name type="common">Bacteroides asaccharolyticus</name>
    <dbReference type="NCBI Taxonomy" id="879243"/>
    <lineage>
        <taxon>Bacteria</taxon>
        <taxon>Pseudomonadati</taxon>
        <taxon>Bacteroidota</taxon>
        <taxon>Bacteroidia</taxon>
        <taxon>Bacteroidales</taxon>
        <taxon>Porphyromonadaceae</taxon>
        <taxon>Porphyromonas</taxon>
    </lineage>
</organism>
<accession>F4KP06</accession>
<dbReference type="KEGG" id="pah:Poras_1604"/>
<sequence>MMKMCGLAVQALRSFICKSRRRLYLPLLLLLPLAGWAQSDSLVTDELPLEWLVESLPSDDLAELEEDDLLELFPQEPERQETKALLDLNRATQQELEERFPFLTSYQIYQLRRYRDERGGELQSVYDLKWVTGWDRETIARVAPYVMVRPFAGEPYAKPKAPLTGEAYVAMSYHKASEAVSDAWYDPLKLRSAISLRQKGQWQVAAQYQRHPQELAKDGTWRYFAMYEPRLAYLDKVVVGHFKVGWGAGLLAARSVWASASALPQLARPKSMLSPSLSALRERTLRGIASEGHWGAWHYSAFYSYSRLDGSIDERQGLIQSIRPNMRYDTPERRAQHALIPMQTVGAQLAYTMPRASLSLQTLYADWMGYDLAFMPGYKALESDTPLQSHWLTSLAYQWQSQSRRLELHGELATEQLEHLGFIQHLRYHTPRQRDLGLTLYYMSPRFASYYGRSESHYARLGNDMGLRLYGTTRLLKHSTLRAMLELYESLEPRYRKLERSRGLLTRLYLTTRYNNQLEQLWYGQLGRSNEEALRWRLSSTLRYSLEPLSMQLVGTIQQRRLEGQDEAQWGRSLTVVGRYRAGVRHPLSIALSGHYYHADHVRVASYAYLPTTRYAFGLYSATGQGFATALLLQWQLAPHWTLSASVRYDRNLDEGIPRWRADSYLAYRF</sequence>
<evidence type="ECO:0000256" key="1">
    <source>
        <dbReference type="SAM" id="SignalP"/>
    </source>
</evidence>
<proteinExistence type="predicted"/>
<keyword evidence="1" id="KW-0732">Signal</keyword>
<protein>
    <recommendedName>
        <fullName evidence="4">Helix-hairpin-helix motif protein</fullName>
    </recommendedName>
</protein>
<dbReference type="STRING" id="879243.Poras_1604"/>
<dbReference type="SUPFAM" id="SSF47781">
    <property type="entry name" value="RuvA domain 2-like"/>
    <property type="match status" value="1"/>
</dbReference>
<name>F4KP06_PORAD</name>
<evidence type="ECO:0000313" key="2">
    <source>
        <dbReference type="EMBL" id="AEE13535.1"/>
    </source>
</evidence>
<dbReference type="RefSeq" id="WP_013760861.1">
    <property type="nucleotide sequence ID" value="NC_015501.1"/>
</dbReference>
<feature type="signal peptide" evidence="1">
    <location>
        <begin position="1"/>
        <end position="37"/>
    </location>
</feature>
<gene>
    <name evidence="2" type="ordered locus">Poras_1604</name>
</gene>
<keyword evidence="3" id="KW-1185">Reference proteome</keyword>
<dbReference type="AlphaFoldDB" id="F4KP06"/>
<dbReference type="eggNOG" id="COG1555">
    <property type="taxonomic scope" value="Bacteria"/>
</dbReference>
<dbReference type="EMBL" id="CP002689">
    <property type="protein sequence ID" value="AEE13535.1"/>
    <property type="molecule type" value="Genomic_DNA"/>
</dbReference>
<dbReference type="InterPro" id="IPR010994">
    <property type="entry name" value="RuvA_2-like"/>
</dbReference>
<dbReference type="HOGENOM" id="CLU_024854_0_0_10"/>
<evidence type="ECO:0000313" key="3">
    <source>
        <dbReference type="Proteomes" id="UP000006545"/>
    </source>
</evidence>
<dbReference type="Proteomes" id="UP000006545">
    <property type="component" value="Chromosome"/>
</dbReference>
<dbReference type="Pfam" id="PF13557">
    <property type="entry name" value="Phenol_MetA_deg"/>
    <property type="match status" value="1"/>
</dbReference>
<evidence type="ECO:0008006" key="4">
    <source>
        <dbReference type="Google" id="ProtNLM"/>
    </source>
</evidence>